<evidence type="ECO:0000313" key="1">
    <source>
        <dbReference type="EMBL" id="PWN54153.1"/>
    </source>
</evidence>
<protein>
    <submittedName>
        <fullName evidence="1">Pkinase-domain-containing protein</fullName>
    </submittedName>
</protein>
<accession>A0ACD0P7T2</accession>
<name>A0ACD0P7T2_9BASI</name>
<keyword evidence="2" id="KW-1185">Reference proteome</keyword>
<dbReference type="EMBL" id="KZ819694">
    <property type="protein sequence ID" value="PWN54153.1"/>
    <property type="molecule type" value="Genomic_DNA"/>
</dbReference>
<proteinExistence type="predicted"/>
<dbReference type="Proteomes" id="UP000245626">
    <property type="component" value="Unassembled WGS sequence"/>
</dbReference>
<gene>
    <name evidence="1" type="ORF">IE53DRAFT_24083</name>
</gene>
<reference evidence="1 2" key="1">
    <citation type="journal article" date="2018" name="Mol. Biol. Evol.">
        <title>Broad Genomic Sampling Reveals a Smut Pathogenic Ancestry of the Fungal Clade Ustilaginomycotina.</title>
        <authorList>
            <person name="Kijpornyongpan T."/>
            <person name="Mondo S.J."/>
            <person name="Barry K."/>
            <person name="Sandor L."/>
            <person name="Lee J."/>
            <person name="Lipzen A."/>
            <person name="Pangilinan J."/>
            <person name="LaButti K."/>
            <person name="Hainaut M."/>
            <person name="Henrissat B."/>
            <person name="Grigoriev I.V."/>
            <person name="Spatafora J.W."/>
            <person name="Aime M.C."/>
        </authorList>
    </citation>
    <scope>NUCLEOTIDE SEQUENCE [LARGE SCALE GENOMIC DNA]</scope>
    <source>
        <strain evidence="1 2">SA 807</strain>
    </source>
</reference>
<sequence>MADVLSGPSQALALESPRILTSLAPESLDQPGPYRPQSSTDAYVTVRETANSSATILSRQDMAEALFTNKLAGPVAATTTGSDFALVSGATANIGAPSSVSQLEPLYIPTSIPQVAGATLLGFPSSLPTSPSPTIASVNATGSSPIHLSTQAQTAHPTITFTGAQSSAGIPAPAGIPPQTTSPNDTDRISPVSVSATGNPAVQLASIAGPSSPSQNSPAQASEGSASLASSLPSQGRSPSSVNGTPTGFFASLRPNSPKVIAHAREDVAAERRREKAERDATREREKSTNLSGSTLGVGVRDGETRLRRPSSVFEHVGSVWERFGRKVHSRSESKSSSDRDGAGSLSKRASSMFGANNSTAIDLGGERATDERQPSPSGSVKSPQHSMLSSPGSPDKERERPGLTGRQRSYAETSVSDSISGPSSQRQPRRTSVSSIGLRSSSASGSFWGSLPGSRQASFGENTHTSPSGTEPMEFLSSQADLPSRGIQRQYSAGSNSTNDPAGPSVESQQRGFSSLDRVLIQVTEDNERFAVVDISGIDSAEAIKERMFSKLHMYDEDYSCFQLFRTEIGQVDARGPVVNDDALLALCLQMGDDKGTLKFLVQQTSPPKQPNSRALPPPTSSSSPRHAMRELYNKSTSPPPPGHHVRTESQSSKSSLSDALVYPETFSYDSGSDVAARSSGGGLHRSKAHARRGLPSAPHSDGPLSPTPNASSTGNPAYERRMASHSTDVNAERMHRVEGRERRKAATEMGGEPETAHSDITSGNALHRPLTTHPGPLLRSTQGSQLGYQSQEEEFYSRPGALRNPLHTATGNEQLNSYDDKRGFESGSAGQSSLSSNDAFSPHNRLRSEEPFSNDGLHPGSLMIHSAKSMDDLRRRQPPPTPAVPTPNSAQLPLFADRIYGNSLDNKEGRYPDLSAPRPPPSSEFGVQPRKLSQEGYQMRPPPQVLAQDPRAVPQRARTPQPYASSGNHMQSPRFFSATLAYQQGGNGAGIRPHPGPVRDGMPVDPRLIRPSVHTDAHFFQQRNPTSLQAPSRPATARPSSSAMVAGHSHPGPYSVSSGSYDPVHSFHHGGSANEFGMRVAAPPGPVHQANAFHRHDPRMAATMQPSHNNRPHTYHDPGPYGPIQHFSGHTIPPAIRSREDPFTSAHFPASSSRQVSQFQLSAGRLEPGMTVQETLQPRPLSASQQQQQQQHQHHLYHRHHQPIQQQQHQHPPPPSYGPRDPRDPRLARHVKSSYDQYPDFKHEDRRRVESPPASGHIVSPRMFQGPSFQNPYEVQPSQKQSNPQQQQQQQQQQHSSQDPTPIQQSQGRPPDHRAQTAERSSGSSFNSSSSHRRNGSGEEHLGRSAEDLYSAPTSARSSRSGPLSPEGGRSAGGLVNGTTSKDSLSGSYTDLPYAGVGHQDDELADGDLMKIRPLPRLPQVHVSSVNGDDAEVDAATKQTPKSPPPRLATLDMENGPREEESTLKAAQWASLWEVLDSKGGRSEAADTLNSSSSGGGDTLRADRSDSLATNKSASSENTIMPKSGDGRASPLEGGTDFESRDASFAPEENGTVMSFASFDDDGSEAGTWAQPLDSATSSGLQLPLRIESEDDAGKTLQPDSFALHDPGVSPKTVSANAVPIAAVSSPRRPELRLTIDSPANSLPAHPHSPRRKSSPNSAVTRPGDSLTSATSGAHPLPSPSYLIGRSNSFAKRDTDWAFRPPPEQLYENLDDFFPKHDLDKPLLDAAATPGSPSIGSPKSETSPVQVMAQAAAGMPFAQKSRIKRSIRIVAQDRKRFLERLESRRQQDQNVSPLARRRSTRLWGGKVVEMTPGRDSSSSTSAMSQESPCSESATKPVFKWVKGDLIGKGTYGRVYLALNATTGEMIAVKQVELPRTASDREDSRQRGVVAALKSEIETLKDLDHPHVVSYLGFEETDAFLSIFLEYVPGGSVGSCLRKHGKFEEATIKSFLHQILKGLAYLHSKGILHRDLKADNILVDFEGTCKISDFGTVRRSDDIYGNVENMSLQGSIFWMAPEVVSLSKKGYSAKVDIWSLGCVVLEMFAGRRPWSDDEAVQAMFKVSSRPTFPCPAAMIWLLGLSQVRHPLSCTSRFSPLPPPSSPFPPYSTAFKDRCREESSSDPS</sequence>
<evidence type="ECO:0000313" key="2">
    <source>
        <dbReference type="Proteomes" id="UP000245626"/>
    </source>
</evidence>
<organism evidence="1 2">
    <name type="scientific">Violaceomyces palustris</name>
    <dbReference type="NCBI Taxonomy" id="1673888"/>
    <lineage>
        <taxon>Eukaryota</taxon>
        <taxon>Fungi</taxon>
        <taxon>Dikarya</taxon>
        <taxon>Basidiomycota</taxon>
        <taxon>Ustilaginomycotina</taxon>
        <taxon>Ustilaginomycetes</taxon>
        <taxon>Violaceomycetales</taxon>
        <taxon>Violaceomycetaceae</taxon>
        <taxon>Violaceomyces</taxon>
    </lineage>
</organism>